<dbReference type="Proteomes" id="UP000321891">
    <property type="component" value="Unassembled WGS sequence"/>
</dbReference>
<sequence>MARKTAINWAAVETDFRAGRQSNRQLSERYGVSESAIRKRASAEKWVRAKAGKVRTSTQSAHHPVRTTAPSPEKPRSTPTEPVDHFLNERMSALASRLLGELEDTTAHHGEIAQVIESETADDNSERRRNAMLKAISTKDRTETLRTLKQIQQMEQGKTGKKGVKEERKEAAEKAASGRFARMSSPKLVVSNGK</sequence>
<name>A0A0D6N6D2_9PROT</name>
<dbReference type="Proteomes" id="UP000032671">
    <property type="component" value="Unassembled WGS sequence"/>
</dbReference>
<evidence type="ECO:0000313" key="5">
    <source>
        <dbReference type="Proteomes" id="UP000321891"/>
    </source>
</evidence>
<feature type="compositionally biased region" description="Basic and acidic residues" evidence="1">
    <location>
        <begin position="163"/>
        <end position="173"/>
    </location>
</feature>
<dbReference type="EMBL" id="BJVU01000016">
    <property type="protein sequence ID" value="GEL59913.1"/>
    <property type="molecule type" value="Genomic_DNA"/>
</dbReference>
<evidence type="ECO:0000313" key="4">
    <source>
        <dbReference type="Proteomes" id="UP000032671"/>
    </source>
</evidence>
<evidence type="ECO:0000313" key="3">
    <source>
        <dbReference type="EMBL" id="GEL59913.1"/>
    </source>
</evidence>
<dbReference type="AlphaFoldDB" id="A0A0D6N6D2"/>
<evidence type="ECO:0000256" key="1">
    <source>
        <dbReference type="SAM" id="MobiDB-lite"/>
    </source>
</evidence>
<accession>A0A0D6N6D2</accession>
<dbReference type="RefSeq" id="WP_048839633.1">
    <property type="nucleotide sequence ID" value="NZ_BAMV01000044.1"/>
</dbReference>
<comment type="caution">
    <text evidence="2">The sequence shown here is derived from an EMBL/GenBank/DDBJ whole genome shotgun (WGS) entry which is preliminary data.</text>
</comment>
<feature type="region of interest" description="Disordered" evidence="1">
    <location>
        <begin position="150"/>
        <end position="194"/>
    </location>
</feature>
<accession>A0A6N3STY0</accession>
<feature type="region of interest" description="Disordered" evidence="1">
    <location>
        <begin position="48"/>
        <end position="81"/>
    </location>
</feature>
<keyword evidence="5" id="KW-1185">Reference proteome</keyword>
<organism evidence="2 4">
    <name type="scientific">Acetobacter cibinongensis</name>
    <dbReference type="NCBI Taxonomy" id="146475"/>
    <lineage>
        <taxon>Bacteria</taxon>
        <taxon>Pseudomonadati</taxon>
        <taxon>Pseudomonadota</taxon>
        <taxon>Alphaproteobacteria</taxon>
        <taxon>Acetobacterales</taxon>
        <taxon>Acetobacteraceae</taxon>
        <taxon>Acetobacter</taxon>
    </lineage>
</organism>
<evidence type="ECO:0000313" key="2">
    <source>
        <dbReference type="EMBL" id="GAN61592.1"/>
    </source>
</evidence>
<proteinExistence type="predicted"/>
<dbReference type="STRING" id="1231339.Abci_046_025"/>
<reference evidence="3 5" key="2">
    <citation type="submission" date="2019-07" db="EMBL/GenBank/DDBJ databases">
        <title>Whole genome shotgun sequence of Acetobacter cibinongensis NBRC 16605.</title>
        <authorList>
            <person name="Hosoyama A."/>
            <person name="Uohara A."/>
            <person name="Ohji S."/>
            <person name="Ichikawa N."/>
        </authorList>
    </citation>
    <scope>NUCLEOTIDE SEQUENCE [LARGE SCALE GENOMIC DNA]</scope>
    <source>
        <strain evidence="3 5">NBRC 16605</strain>
    </source>
</reference>
<dbReference type="EMBL" id="BAMV01000044">
    <property type="protein sequence ID" value="GAN61592.1"/>
    <property type="molecule type" value="Genomic_DNA"/>
</dbReference>
<protein>
    <submittedName>
        <fullName evidence="2">Prophage terminase small subunit</fullName>
    </submittedName>
</protein>
<reference evidence="2 4" key="1">
    <citation type="submission" date="2012-11" db="EMBL/GenBank/DDBJ databases">
        <title>Whole genome sequence of Acetobacter cibinongensis 4H-1.</title>
        <authorList>
            <person name="Azuma Y."/>
            <person name="Higashiura N."/>
            <person name="Hirakawa H."/>
            <person name="Matsushita K."/>
        </authorList>
    </citation>
    <scope>NUCLEOTIDE SEQUENCE [LARGE SCALE GENOMIC DNA]</scope>
    <source>
        <strain evidence="2 4">4H-1</strain>
    </source>
</reference>
<gene>
    <name evidence="2" type="ORF">Abci_046_025</name>
    <name evidence="3" type="ORF">ACI01nite_25150</name>
</gene>